<name>A0A183FRG7_HELPZ</name>
<accession>A0A183FRG7</accession>
<reference evidence="3" key="2">
    <citation type="submission" date="2019-09" db="UniProtKB">
        <authorList>
            <consortium name="WormBaseParasite"/>
        </authorList>
    </citation>
    <scope>IDENTIFICATION</scope>
</reference>
<dbReference type="EMBL" id="UZAH01026761">
    <property type="protein sequence ID" value="VDO85025.1"/>
    <property type="molecule type" value="Genomic_DNA"/>
</dbReference>
<proteinExistence type="predicted"/>
<keyword evidence="2" id="KW-1185">Reference proteome</keyword>
<gene>
    <name evidence="1" type="ORF">HPBE_LOCUS10426</name>
</gene>
<reference evidence="1 2" key="1">
    <citation type="submission" date="2018-11" db="EMBL/GenBank/DDBJ databases">
        <authorList>
            <consortium name="Pathogen Informatics"/>
        </authorList>
    </citation>
    <scope>NUCLEOTIDE SEQUENCE [LARGE SCALE GENOMIC DNA]</scope>
</reference>
<protein>
    <submittedName>
        <fullName evidence="1 3">Uncharacterized protein</fullName>
    </submittedName>
</protein>
<dbReference type="WBParaSite" id="HPBE_0001042501-mRNA-1">
    <property type="protein sequence ID" value="HPBE_0001042501-mRNA-1"/>
    <property type="gene ID" value="HPBE_0001042501"/>
</dbReference>
<sequence>MIQNPLLDDLEPELPLYLVYKTANGSYSIVVPRLLRTERGTANGTDVIRPHSAIRNPLDAPEREHALPGPDSVGVRLDLLLRGNWREETGPPLRPQPPRQILPGAPDSHIVHGYYNGELCFRSTRNVIRSTTSMQIPSRGGKWHREVGAAPPTTIVLRGSQILYSLKA</sequence>
<organism evidence="2 3">
    <name type="scientific">Heligmosomoides polygyrus</name>
    <name type="common">Parasitic roundworm</name>
    <dbReference type="NCBI Taxonomy" id="6339"/>
    <lineage>
        <taxon>Eukaryota</taxon>
        <taxon>Metazoa</taxon>
        <taxon>Ecdysozoa</taxon>
        <taxon>Nematoda</taxon>
        <taxon>Chromadorea</taxon>
        <taxon>Rhabditida</taxon>
        <taxon>Rhabditina</taxon>
        <taxon>Rhabditomorpha</taxon>
        <taxon>Strongyloidea</taxon>
        <taxon>Heligmosomidae</taxon>
        <taxon>Heligmosomoides</taxon>
    </lineage>
</organism>
<evidence type="ECO:0000313" key="3">
    <source>
        <dbReference type="WBParaSite" id="HPBE_0001042501-mRNA-1"/>
    </source>
</evidence>
<dbReference type="AlphaFoldDB" id="A0A183FRG7"/>
<evidence type="ECO:0000313" key="1">
    <source>
        <dbReference type="EMBL" id="VDO85025.1"/>
    </source>
</evidence>
<accession>A0A3P8CK08</accession>
<dbReference type="Proteomes" id="UP000050761">
    <property type="component" value="Unassembled WGS sequence"/>
</dbReference>
<evidence type="ECO:0000313" key="2">
    <source>
        <dbReference type="Proteomes" id="UP000050761"/>
    </source>
</evidence>